<dbReference type="PANTHER" id="PTHR42743:SF11">
    <property type="entry name" value="AMINODEOXYCHORISMATE LYASE"/>
    <property type="match status" value="1"/>
</dbReference>
<accession>A0A1H8I4H2</accession>
<dbReference type="Gene3D" id="3.20.10.10">
    <property type="entry name" value="D-amino Acid Aminotransferase, subunit A, domain 2"/>
    <property type="match status" value="1"/>
</dbReference>
<dbReference type="SUPFAM" id="SSF56752">
    <property type="entry name" value="D-aminoacid aminotransferase-like PLP-dependent enzymes"/>
    <property type="match status" value="1"/>
</dbReference>
<dbReference type="InterPro" id="IPR043131">
    <property type="entry name" value="BCAT-like_N"/>
</dbReference>
<dbReference type="CDD" id="cd00449">
    <property type="entry name" value="PLPDE_IV"/>
    <property type="match status" value="1"/>
</dbReference>
<evidence type="ECO:0000313" key="7">
    <source>
        <dbReference type="EMBL" id="SEN63513.1"/>
    </source>
</evidence>
<evidence type="ECO:0000256" key="5">
    <source>
        <dbReference type="RuleBase" id="RU004106"/>
    </source>
</evidence>
<dbReference type="Proteomes" id="UP000199695">
    <property type="component" value="Unassembled WGS sequence"/>
</dbReference>
<dbReference type="STRING" id="1173111.SAMN05444955_11625"/>
<dbReference type="GO" id="GO:0016829">
    <property type="term" value="F:lyase activity"/>
    <property type="evidence" value="ECO:0007669"/>
    <property type="project" value="UniProtKB-KW"/>
</dbReference>
<keyword evidence="4 6" id="KW-0663">Pyridoxal phosphate</keyword>
<sequence length="294" mass="33063">MAIMMLNGCLVREEEAVVSVFDHGLLYGVGAFETLRLYEGHPFLLDDHLNRLNEGLKRMSVRPPYTTREWERQIGELTERNHLQNASVRITVTGGAEGLGLTASSYERPSTMIFIRPLPFEPGELFHKGKRLQVVSVPRQAPGGVEKYKTSNYLNSVLARQEVEDFPQTEGVMLTPDGALAEGIVSNLFFVSGGVLHTPSLESGILAGVTRHWVMELAGYLGFRVKEGRYTLEDLQQADEIFVTNSVQEMVPVYEFSGKPKRNPVITQRLYEAYQTFTTRLRSAGELRGRKLKQ</sequence>
<reference evidence="7 8" key="1">
    <citation type="submission" date="2016-10" db="EMBL/GenBank/DDBJ databases">
        <authorList>
            <person name="de Groot N.N."/>
        </authorList>
    </citation>
    <scope>NUCLEOTIDE SEQUENCE [LARGE SCALE GENOMIC DNA]</scope>
    <source>
        <strain evidence="7 8">DSM 46701</strain>
    </source>
</reference>
<keyword evidence="8" id="KW-1185">Reference proteome</keyword>
<proteinExistence type="inferred from homology"/>
<evidence type="ECO:0000256" key="6">
    <source>
        <dbReference type="RuleBase" id="RU004516"/>
    </source>
</evidence>
<dbReference type="InterPro" id="IPR001544">
    <property type="entry name" value="Aminotrans_IV"/>
</dbReference>
<dbReference type="EMBL" id="FOCQ01000016">
    <property type="protein sequence ID" value="SEN63513.1"/>
    <property type="molecule type" value="Genomic_DNA"/>
</dbReference>
<evidence type="ECO:0000256" key="2">
    <source>
        <dbReference type="ARBA" id="ARBA00009320"/>
    </source>
</evidence>
<dbReference type="PROSITE" id="PS00770">
    <property type="entry name" value="AA_TRANSFER_CLASS_4"/>
    <property type="match status" value="1"/>
</dbReference>
<dbReference type="AlphaFoldDB" id="A0A1H8I4H2"/>
<dbReference type="PANTHER" id="PTHR42743">
    <property type="entry name" value="AMINO-ACID AMINOTRANSFERASE"/>
    <property type="match status" value="1"/>
</dbReference>
<name>A0A1H8I4H2_9BACL</name>
<keyword evidence="7" id="KW-0456">Lyase</keyword>
<evidence type="ECO:0000256" key="3">
    <source>
        <dbReference type="ARBA" id="ARBA00011738"/>
    </source>
</evidence>
<evidence type="ECO:0000313" key="8">
    <source>
        <dbReference type="Proteomes" id="UP000199695"/>
    </source>
</evidence>
<comment type="cofactor">
    <cofactor evidence="1 6">
        <name>pyridoxal 5'-phosphate</name>
        <dbReference type="ChEBI" id="CHEBI:597326"/>
    </cofactor>
</comment>
<dbReference type="InterPro" id="IPR018300">
    <property type="entry name" value="Aminotrans_IV_CS"/>
</dbReference>
<comment type="subunit">
    <text evidence="3">Homodimer.</text>
</comment>
<dbReference type="InterPro" id="IPR043132">
    <property type="entry name" value="BCAT-like_C"/>
</dbReference>
<dbReference type="GO" id="GO:0046394">
    <property type="term" value="P:carboxylic acid biosynthetic process"/>
    <property type="evidence" value="ECO:0007669"/>
    <property type="project" value="UniProtKB-ARBA"/>
</dbReference>
<protein>
    <submittedName>
        <fullName evidence="7">4-amino-4-deoxychorismate lyase</fullName>
    </submittedName>
</protein>
<evidence type="ECO:0000256" key="1">
    <source>
        <dbReference type="ARBA" id="ARBA00001933"/>
    </source>
</evidence>
<gene>
    <name evidence="7" type="ORF">SAMN05444955_11625</name>
</gene>
<dbReference type="GO" id="GO:0005829">
    <property type="term" value="C:cytosol"/>
    <property type="evidence" value="ECO:0007669"/>
    <property type="project" value="TreeGrafter"/>
</dbReference>
<dbReference type="InterPro" id="IPR050571">
    <property type="entry name" value="Class-IV_PLP-Dep_Aminotrnsfr"/>
</dbReference>
<organism evidence="7 8">
    <name type="scientific">Lihuaxuella thermophila</name>
    <dbReference type="NCBI Taxonomy" id="1173111"/>
    <lineage>
        <taxon>Bacteria</taxon>
        <taxon>Bacillati</taxon>
        <taxon>Bacillota</taxon>
        <taxon>Bacilli</taxon>
        <taxon>Bacillales</taxon>
        <taxon>Thermoactinomycetaceae</taxon>
        <taxon>Lihuaxuella</taxon>
    </lineage>
</organism>
<evidence type="ECO:0000256" key="4">
    <source>
        <dbReference type="ARBA" id="ARBA00022898"/>
    </source>
</evidence>
<dbReference type="Gene3D" id="3.30.470.10">
    <property type="match status" value="1"/>
</dbReference>
<dbReference type="InterPro" id="IPR036038">
    <property type="entry name" value="Aminotransferase-like"/>
</dbReference>
<dbReference type="GO" id="GO:0008652">
    <property type="term" value="P:amino acid biosynthetic process"/>
    <property type="evidence" value="ECO:0007669"/>
    <property type="project" value="UniProtKB-ARBA"/>
</dbReference>
<comment type="similarity">
    <text evidence="2 5">Belongs to the class-IV pyridoxal-phosphate-dependent aminotransferase family.</text>
</comment>
<dbReference type="FunFam" id="3.20.10.10:FF:000002">
    <property type="entry name" value="D-alanine aminotransferase"/>
    <property type="match status" value="1"/>
</dbReference>
<dbReference type="Pfam" id="PF01063">
    <property type="entry name" value="Aminotran_4"/>
    <property type="match status" value="1"/>
</dbReference>